<comment type="caution">
    <text evidence="5">The sequence shown here is derived from an EMBL/GenBank/DDBJ whole genome shotgun (WGS) entry which is preliminary data.</text>
</comment>
<dbReference type="Pfam" id="PF00501">
    <property type="entry name" value="AMP-binding"/>
    <property type="match status" value="2"/>
</dbReference>
<dbReference type="Pfam" id="PF13193">
    <property type="entry name" value="AMP-binding_C"/>
    <property type="match status" value="1"/>
</dbReference>
<dbReference type="GO" id="GO:0006631">
    <property type="term" value="P:fatty acid metabolic process"/>
    <property type="evidence" value="ECO:0007669"/>
    <property type="project" value="TreeGrafter"/>
</dbReference>
<accession>K0R4B2</accession>
<feature type="domain" description="AMP-binding enzyme C-terminal" evidence="4">
    <location>
        <begin position="467"/>
        <end position="543"/>
    </location>
</feature>
<proteinExistence type="inferred from homology"/>
<comment type="similarity">
    <text evidence="1">Belongs to the ATP-dependent AMP-binding enzyme family.</text>
</comment>
<dbReference type="EMBL" id="AGNL01047050">
    <property type="protein sequence ID" value="EJK47345.1"/>
    <property type="molecule type" value="Genomic_DNA"/>
</dbReference>
<evidence type="ECO:0000259" key="4">
    <source>
        <dbReference type="Pfam" id="PF13193"/>
    </source>
</evidence>
<sequence>MAEGKSSGPVVVGPPLETAKVELQHLLRFGLATKPDAVALYTPAGEPDWTFASLDAASDGVARGYLRLGVKKGDRVASLLPNCVELMIHYIACAKIGLGECVRVLDILTRKDLVQDTDNAHIRMREALTPMNYRYTPPEMDHALDLSRSTVLVAHVGQRKDDLARLTVRPPLGIVAVGGRDDENVAHFSDLMKEEGPPVVLHPEADGDAPAIVFFTSGSTGKPKGVTHSYDTYGYCLASFIQALDVTEKDIIMPCSSLSHAAGTAYSLGGLAVGAPAVIAPNGTADVVLPLFRSVRPTIAFFLPSFLLMLVRDARAEREDFASLRLLQSGGDKVARLLQKECFELSGLYVTEIMGMSECAPITIHAERERDDKRGSIGKVTPGLSICIRDVATRREVPLGEDGRMWIKGKLVMTGYWNNPGATSDTIRDGWMDTGDVVHADADGYIWFSGRQKQIIVHDGSNISPLEVEDVLMTHAAVDQAGVVGVARRSPRKNVKAYITLKEGIAAAPSELELIEHCRVQIGYKSPESIEILPSMPLNPTGKVDRAALKGQSASPMPAMVQTVARRWMRGVLQRRASEEARRRSSMVETDAILPELLQLLEEDGYEDD</sequence>
<organism evidence="5 6">
    <name type="scientific">Thalassiosira oceanica</name>
    <name type="common">Marine diatom</name>
    <dbReference type="NCBI Taxonomy" id="159749"/>
    <lineage>
        <taxon>Eukaryota</taxon>
        <taxon>Sar</taxon>
        <taxon>Stramenopiles</taxon>
        <taxon>Ochrophyta</taxon>
        <taxon>Bacillariophyta</taxon>
        <taxon>Coscinodiscophyceae</taxon>
        <taxon>Thalassiosirophycidae</taxon>
        <taxon>Thalassiosirales</taxon>
        <taxon>Thalassiosiraceae</taxon>
        <taxon>Thalassiosira</taxon>
    </lineage>
</organism>
<evidence type="ECO:0000313" key="6">
    <source>
        <dbReference type="Proteomes" id="UP000266841"/>
    </source>
</evidence>
<dbReference type="Proteomes" id="UP000266841">
    <property type="component" value="Unassembled WGS sequence"/>
</dbReference>
<evidence type="ECO:0000256" key="2">
    <source>
        <dbReference type="ARBA" id="ARBA00022598"/>
    </source>
</evidence>
<dbReference type="InterPro" id="IPR045851">
    <property type="entry name" value="AMP-bd_C_sf"/>
</dbReference>
<feature type="domain" description="AMP-dependent synthetase/ligase" evidence="3">
    <location>
        <begin position="32"/>
        <end position="98"/>
    </location>
</feature>
<dbReference type="GO" id="GO:0031956">
    <property type="term" value="F:medium-chain fatty acid-CoA ligase activity"/>
    <property type="evidence" value="ECO:0007669"/>
    <property type="project" value="TreeGrafter"/>
</dbReference>
<feature type="domain" description="AMP-dependent synthetase/ligase" evidence="3">
    <location>
        <begin position="124"/>
        <end position="417"/>
    </location>
</feature>
<dbReference type="Gene3D" id="3.30.300.30">
    <property type="match status" value="1"/>
</dbReference>
<keyword evidence="6" id="KW-1185">Reference proteome</keyword>
<gene>
    <name evidence="5" type="ORF">THAOC_33940</name>
</gene>
<protein>
    <recommendedName>
        <fullName evidence="7">AMP-dependent synthetase/ligase domain-containing protein</fullName>
    </recommendedName>
</protein>
<dbReference type="OrthoDB" id="45151at2759"/>
<evidence type="ECO:0000259" key="3">
    <source>
        <dbReference type="Pfam" id="PF00501"/>
    </source>
</evidence>
<dbReference type="SUPFAM" id="SSF56801">
    <property type="entry name" value="Acetyl-CoA synthetase-like"/>
    <property type="match status" value="1"/>
</dbReference>
<name>K0R4B2_THAOC</name>
<dbReference type="InterPro" id="IPR000873">
    <property type="entry name" value="AMP-dep_synth/lig_dom"/>
</dbReference>
<dbReference type="PANTHER" id="PTHR43201:SF5">
    <property type="entry name" value="MEDIUM-CHAIN ACYL-COA LIGASE ACSF2, MITOCHONDRIAL"/>
    <property type="match status" value="1"/>
</dbReference>
<evidence type="ECO:0008006" key="7">
    <source>
        <dbReference type="Google" id="ProtNLM"/>
    </source>
</evidence>
<dbReference type="PROSITE" id="PS00455">
    <property type="entry name" value="AMP_BINDING"/>
    <property type="match status" value="1"/>
</dbReference>
<dbReference type="eggNOG" id="KOG1176">
    <property type="taxonomic scope" value="Eukaryota"/>
</dbReference>
<reference evidence="5 6" key="1">
    <citation type="journal article" date="2012" name="Genome Biol.">
        <title>Genome and low-iron response of an oceanic diatom adapted to chronic iron limitation.</title>
        <authorList>
            <person name="Lommer M."/>
            <person name="Specht M."/>
            <person name="Roy A.S."/>
            <person name="Kraemer L."/>
            <person name="Andreson R."/>
            <person name="Gutowska M.A."/>
            <person name="Wolf J."/>
            <person name="Bergner S.V."/>
            <person name="Schilhabel M.B."/>
            <person name="Klostermeier U.C."/>
            <person name="Beiko R.G."/>
            <person name="Rosenstiel P."/>
            <person name="Hippler M."/>
            <person name="Laroche J."/>
        </authorList>
    </citation>
    <scope>NUCLEOTIDE SEQUENCE [LARGE SCALE GENOMIC DNA]</scope>
    <source>
        <strain evidence="5 6">CCMP1005</strain>
    </source>
</reference>
<dbReference type="Gene3D" id="3.40.50.12780">
    <property type="entry name" value="N-terminal domain of ligase-like"/>
    <property type="match status" value="1"/>
</dbReference>
<dbReference type="PANTHER" id="PTHR43201">
    <property type="entry name" value="ACYL-COA SYNTHETASE"/>
    <property type="match status" value="1"/>
</dbReference>
<dbReference type="InterPro" id="IPR020845">
    <property type="entry name" value="AMP-binding_CS"/>
</dbReference>
<dbReference type="OMA" id="KTMDPMV"/>
<dbReference type="InterPro" id="IPR042099">
    <property type="entry name" value="ANL_N_sf"/>
</dbReference>
<keyword evidence="2" id="KW-0436">Ligase</keyword>
<evidence type="ECO:0000256" key="1">
    <source>
        <dbReference type="ARBA" id="ARBA00006432"/>
    </source>
</evidence>
<evidence type="ECO:0000313" key="5">
    <source>
        <dbReference type="EMBL" id="EJK47345.1"/>
    </source>
</evidence>
<dbReference type="InterPro" id="IPR025110">
    <property type="entry name" value="AMP-bd_C"/>
</dbReference>
<dbReference type="AlphaFoldDB" id="K0R4B2"/>